<dbReference type="GO" id="GO:0033185">
    <property type="term" value="C:dolichol-phosphate-mannose synthase complex"/>
    <property type="evidence" value="ECO:0007669"/>
    <property type="project" value="EnsemblFungi"/>
</dbReference>
<dbReference type="Pfam" id="PF07297">
    <property type="entry name" value="DPM2"/>
    <property type="match status" value="1"/>
</dbReference>
<accession>G0VDV3</accession>
<keyword evidence="4 5" id="KW-0472">Membrane</keyword>
<evidence type="ECO:0000256" key="1">
    <source>
        <dbReference type="ARBA" id="ARBA00004141"/>
    </source>
</evidence>
<dbReference type="GO" id="GO:0180047">
    <property type="term" value="P:dolichol phosphate mannose biosynthetic process"/>
    <property type="evidence" value="ECO:0007669"/>
    <property type="project" value="InterPro"/>
</dbReference>
<keyword evidence="7" id="KW-1185">Reference proteome</keyword>
<dbReference type="AlphaFoldDB" id="G0VDV3"/>
<dbReference type="GO" id="GO:0005789">
    <property type="term" value="C:endoplasmic reticulum membrane"/>
    <property type="evidence" value="ECO:0007669"/>
    <property type="project" value="UniProtKB-SubCell"/>
</dbReference>
<keyword evidence="3 5" id="KW-1133">Transmembrane helix</keyword>
<organism evidence="6 7">
    <name type="scientific">Naumovozyma castellii</name>
    <name type="common">Yeast</name>
    <name type="synonym">Saccharomyces castellii</name>
    <dbReference type="NCBI Taxonomy" id="27288"/>
    <lineage>
        <taxon>Eukaryota</taxon>
        <taxon>Fungi</taxon>
        <taxon>Dikarya</taxon>
        <taxon>Ascomycota</taxon>
        <taxon>Saccharomycotina</taxon>
        <taxon>Saccharomycetes</taxon>
        <taxon>Saccharomycetales</taxon>
        <taxon>Saccharomycetaceae</taxon>
        <taxon>Naumovozyma</taxon>
    </lineage>
</organism>
<evidence type="ECO:0000313" key="7">
    <source>
        <dbReference type="Proteomes" id="UP000001640"/>
    </source>
</evidence>
<evidence type="ECO:0000256" key="4">
    <source>
        <dbReference type="ARBA" id="ARBA00023136"/>
    </source>
</evidence>
<evidence type="ECO:0000256" key="2">
    <source>
        <dbReference type="ARBA" id="ARBA00022692"/>
    </source>
</evidence>
<comment type="subunit">
    <text evidence="5">Component of the dolichol-phosphate mannose (DPM) synthase complex.</text>
</comment>
<dbReference type="OMA" id="NRLTIWI"/>
<evidence type="ECO:0000256" key="5">
    <source>
        <dbReference type="RuleBase" id="RU365084"/>
    </source>
</evidence>
<dbReference type="EMBL" id="HE576755">
    <property type="protein sequence ID" value="CCC69743.1"/>
    <property type="molecule type" value="Genomic_DNA"/>
</dbReference>
<keyword evidence="5" id="KW-0256">Endoplasmic reticulum</keyword>
<keyword evidence="2 5" id="KW-0812">Transmembrane</keyword>
<dbReference type="GeneID" id="96903350"/>
<comment type="similarity">
    <text evidence="5">Belongs to the DPM2 family.</text>
</comment>
<dbReference type="InParanoid" id="G0VDV3"/>
<dbReference type="InterPro" id="IPR009914">
    <property type="entry name" value="DPM2"/>
</dbReference>
<dbReference type="KEGG" id="ncs:NCAS_0D01620"/>
<proteinExistence type="inferred from homology"/>
<evidence type="ECO:0000256" key="3">
    <source>
        <dbReference type="ARBA" id="ARBA00022989"/>
    </source>
</evidence>
<comment type="function">
    <text evidence="5">Regulatory subunit of the dolichol-phosphate mannose (DPM) synthase complex; essential for the ER localization.</text>
</comment>
<dbReference type="HOGENOM" id="CLU_150144_2_1_1"/>
<comment type="pathway">
    <text evidence="5">Protein modification; protein glycosylation.</text>
</comment>
<dbReference type="eggNOG" id="ENOG502SD3Q">
    <property type="taxonomic scope" value="Eukaryota"/>
</dbReference>
<comment type="caution">
    <text evidence="5">Lacks conserved residue(s) required for the propagation of feature annotation.</text>
</comment>
<evidence type="ECO:0000313" key="6">
    <source>
        <dbReference type="EMBL" id="CCC69743.1"/>
    </source>
</evidence>
<reference key="2">
    <citation type="submission" date="2011-08" db="EMBL/GenBank/DDBJ databases">
        <title>Genome sequence of Naumovozyma castellii.</title>
        <authorList>
            <person name="Gordon J.L."/>
            <person name="Armisen D."/>
            <person name="Proux-Wera E."/>
            <person name="OhEigeartaigh S.S."/>
            <person name="Byrne K.P."/>
            <person name="Wolfe K.H."/>
        </authorList>
    </citation>
    <scope>NUCLEOTIDE SEQUENCE</scope>
    <source>
        <strain>Type strain:CBS 4309</strain>
    </source>
</reference>
<feature type="transmembrane region" description="Helical" evidence="5">
    <location>
        <begin position="40"/>
        <end position="66"/>
    </location>
</feature>
<dbReference type="RefSeq" id="XP_003676105.1">
    <property type="nucleotide sequence ID" value="XM_003676057.1"/>
</dbReference>
<dbReference type="FunCoup" id="G0VDV3">
    <property type="interactions" value="6"/>
</dbReference>
<gene>
    <name evidence="6" type="primary">NCAS0D01620</name>
    <name evidence="6" type="ordered locus">NCAS_0D01620</name>
</gene>
<dbReference type="UniPathway" id="UPA00378"/>
<name>G0VDV3_NAUCA</name>
<dbReference type="Proteomes" id="UP000001640">
    <property type="component" value="Chromosome 4"/>
</dbReference>
<reference evidence="6 7" key="1">
    <citation type="journal article" date="2011" name="Proc. Natl. Acad. Sci. U.S.A.">
        <title>Evolutionary erosion of yeast sex chromosomes by mating-type switching accidents.</title>
        <authorList>
            <person name="Gordon J.L."/>
            <person name="Armisen D."/>
            <person name="Proux-Wera E."/>
            <person name="Oheigeartaigh S.S."/>
            <person name="Byrne K.P."/>
            <person name="Wolfe K.H."/>
        </authorList>
    </citation>
    <scope>NUCLEOTIDE SEQUENCE [LARGE SCALE GENOMIC DNA]</scope>
    <source>
        <strain evidence="7">ATCC 76901 / BCRC 22586 / CBS 4309 / NBRC 1992 / NRRL Y-12630</strain>
    </source>
</reference>
<sequence length="67" mass="7776">MNRFFLLLLVVLYYTIWLLLPMFGWEDKVPILLFPLPSVYAIYLPIFLLLLGTVLIGTFLGLLLLFA</sequence>
<dbReference type="GO" id="GO:0072542">
    <property type="term" value="F:protein phosphatase activator activity"/>
    <property type="evidence" value="ECO:0007669"/>
    <property type="project" value="EnsemblFungi"/>
</dbReference>
<protein>
    <recommendedName>
        <fullName evidence="5">Dolichol phosphate-mannose biosynthesis regulatory protein</fullName>
    </recommendedName>
</protein>
<comment type="subcellular location">
    <subcellularLocation>
        <location evidence="5">Endoplasmic reticulum membrane</location>
        <topology evidence="5">Multi-pass membrane protein</topology>
    </subcellularLocation>
    <subcellularLocation>
        <location evidence="1">Membrane</location>
        <topology evidence="1">Multi-pass membrane protein</topology>
    </subcellularLocation>
</comment>